<dbReference type="HOGENOM" id="CLU_147162_4_2_0"/>
<sequence>MAQIRWTPEAERWLREIYNYIAQDNGSAAQRVVTGIYKKAQILKDFPEIGYKHRSEPEGDIRILLYGHYRIAYLVRENEVIDILGVFHGAMDIDRYLKILA</sequence>
<dbReference type="PANTHER" id="PTHR33755">
    <property type="entry name" value="TOXIN PARE1-RELATED"/>
    <property type="match status" value="1"/>
</dbReference>
<dbReference type="Proteomes" id="UP000004671">
    <property type="component" value="Chromosome"/>
</dbReference>
<dbReference type="OrthoDB" id="9798046at2"/>
<accession>H1XW04</accession>
<evidence type="ECO:0000313" key="4">
    <source>
        <dbReference type="Proteomes" id="UP000004671"/>
    </source>
</evidence>
<dbReference type="Gene3D" id="3.30.2310.20">
    <property type="entry name" value="RelE-like"/>
    <property type="match status" value="1"/>
</dbReference>
<dbReference type="InParanoid" id="H1XW04"/>
<evidence type="ECO:0000313" key="3">
    <source>
        <dbReference type="EMBL" id="EHO41776.1"/>
    </source>
</evidence>
<reference evidence="3 4" key="1">
    <citation type="submission" date="2011-09" db="EMBL/GenBank/DDBJ databases">
        <title>The permanent draft genome of Caldithrix abyssi DSM 13497.</title>
        <authorList>
            <consortium name="US DOE Joint Genome Institute (JGI-PGF)"/>
            <person name="Lucas S."/>
            <person name="Han J."/>
            <person name="Lapidus A."/>
            <person name="Bruce D."/>
            <person name="Goodwin L."/>
            <person name="Pitluck S."/>
            <person name="Peters L."/>
            <person name="Kyrpides N."/>
            <person name="Mavromatis K."/>
            <person name="Ivanova N."/>
            <person name="Mikhailova N."/>
            <person name="Chertkov O."/>
            <person name="Detter J.C."/>
            <person name="Tapia R."/>
            <person name="Han C."/>
            <person name="Land M."/>
            <person name="Hauser L."/>
            <person name="Markowitz V."/>
            <person name="Cheng J.-F."/>
            <person name="Hugenholtz P."/>
            <person name="Woyke T."/>
            <person name="Wu D."/>
            <person name="Spring S."/>
            <person name="Brambilla E."/>
            <person name="Klenk H.-P."/>
            <person name="Eisen J.A."/>
        </authorList>
    </citation>
    <scope>NUCLEOTIDE SEQUENCE [LARGE SCALE GENOMIC DNA]</scope>
    <source>
        <strain evidence="3 4">DSM 13497</strain>
    </source>
</reference>
<gene>
    <name evidence="3" type="ORF">Calab_2166</name>
</gene>
<dbReference type="RefSeq" id="WP_006928952.1">
    <property type="nucleotide sequence ID" value="NZ_CM001402.1"/>
</dbReference>
<comment type="similarity">
    <text evidence="1">Belongs to the RelE toxin family.</text>
</comment>
<dbReference type="AlphaFoldDB" id="H1XW04"/>
<dbReference type="EMBL" id="CM001402">
    <property type="protein sequence ID" value="EHO41776.1"/>
    <property type="molecule type" value="Genomic_DNA"/>
</dbReference>
<keyword evidence="4" id="KW-1185">Reference proteome</keyword>
<name>H1XW04_CALAY</name>
<proteinExistence type="inferred from homology"/>
<dbReference type="InterPro" id="IPR007712">
    <property type="entry name" value="RelE/ParE_toxin"/>
</dbReference>
<dbReference type="InterPro" id="IPR035093">
    <property type="entry name" value="RelE/ParE_toxin_dom_sf"/>
</dbReference>
<protein>
    <submittedName>
        <fullName evidence="3">Plasmid stabilization system</fullName>
    </submittedName>
</protein>
<organism evidence="3 4">
    <name type="scientific">Caldithrix abyssi DSM 13497</name>
    <dbReference type="NCBI Taxonomy" id="880073"/>
    <lineage>
        <taxon>Bacteria</taxon>
        <taxon>Pseudomonadati</taxon>
        <taxon>Calditrichota</taxon>
        <taxon>Calditrichia</taxon>
        <taxon>Calditrichales</taxon>
        <taxon>Calditrichaceae</taxon>
        <taxon>Caldithrix</taxon>
    </lineage>
</organism>
<dbReference type="PaxDb" id="880073-Calab_2166"/>
<dbReference type="eggNOG" id="COG3668">
    <property type="taxonomic scope" value="Bacteria"/>
</dbReference>
<keyword evidence="2" id="KW-1277">Toxin-antitoxin system</keyword>
<evidence type="ECO:0000256" key="1">
    <source>
        <dbReference type="ARBA" id="ARBA00006226"/>
    </source>
</evidence>
<dbReference type="Pfam" id="PF05016">
    <property type="entry name" value="ParE_toxin"/>
    <property type="match status" value="1"/>
</dbReference>
<evidence type="ECO:0000256" key="2">
    <source>
        <dbReference type="ARBA" id="ARBA00022649"/>
    </source>
</evidence>
<dbReference type="InterPro" id="IPR051803">
    <property type="entry name" value="TA_system_RelE-like_toxin"/>
</dbReference>